<sequence length="242" mass="24618">MVAPVSRASHHPHEPHVGSVSSKLNWLRAGVLGANDGIVSTAGIVVGVAAATAERAPILTAGSAGLVAGAVSMALGEYVSVSTQRDTEKALLRQERRELREDPVAELDELAALYEAKGLTPATARTVAEELTDHNPLLAHAEVELGINPEELTNPWQAASSSALSFAIGALLPLVAILVPPTTWRVPVTVAAVLIALVITGAVSAGLGGAPKGRAMLRNAIGGSLALAVTYVIGHLVGAALG</sequence>
<evidence type="ECO:0000256" key="2">
    <source>
        <dbReference type="ARBA" id="ARBA00022692"/>
    </source>
</evidence>
<dbReference type="PANTHER" id="PTHR31851">
    <property type="entry name" value="FE(2+)/MN(2+) TRANSPORTER PCL1"/>
    <property type="match status" value="1"/>
</dbReference>
<evidence type="ECO:0000256" key="6">
    <source>
        <dbReference type="SAM" id="Phobius"/>
    </source>
</evidence>
<keyword evidence="3 6" id="KW-1133">Transmembrane helix</keyword>
<dbReference type="GO" id="GO:0005384">
    <property type="term" value="F:manganese ion transmembrane transporter activity"/>
    <property type="evidence" value="ECO:0007669"/>
    <property type="project" value="InterPro"/>
</dbReference>
<evidence type="ECO:0000256" key="5">
    <source>
        <dbReference type="SAM" id="MobiDB-lite"/>
    </source>
</evidence>
<gene>
    <name evidence="7" type="ORF">B8W69_24445</name>
</gene>
<reference evidence="7 8" key="1">
    <citation type="submission" date="2017-04" db="EMBL/GenBank/DDBJ databases">
        <title>The new phylogeny of genus Mycobacterium.</title>
        <authorList>
            <person name="Tortoli E."/>
            <person name="Trovato A."/>
            <person name="Cirillo D.M."/>
        </authorList>
    </citation>
    <scope>NUCLEOTIDE SEQUENCE [LARGE SCALE GENOMIC DNA]</scope>
    <source>
        <strain evidence="7 8">DSM 45247</strain>
    </source>
</reference>
<name>A0A1X2KNG5_9MYCO</name>
<dbReference type="InterPro" id="IPR008217">
    <property type="entry name" value="Ccc1_fam"/>
</dbReference>
<feature type="region of interest" description="Disordered" evidence="5">
    <location>
        <begin position="1"/>
        <end position="20"/>
    </location>
</feature>
<dbReference type="Proteomes" id="UP000242320">
    <property type="component" value="Unassembled WGS sequence"/>
</dbReference>
<organism evidence="7 8">
    <name type="scientific">Mycolicibacterium vulneris</name>
    <dbReference type="NCBI Taxonomy" id="547163"/>
    <lineage>
        <taxon>Bacteria</taxon>
        <taxon>Bacillati</taxon>
        <taxon>Actinomycetota</taxon>
        <taxon>Actinomycetes</taxon>
        <taxon>Mycobacteriales</taxon>
        <taxon>Mycobacteriaceae</taxon>
        <taxon>Mycolicibacterium</taxon>
    </lineage>
</organism>
<evidence type="ECO:0000256" key="1">
    <source>
        <dbReference type="ARBA" id="ARBA00004127"/>
    </source>
</evidence>
<dbReference type="EMBL" id="NCXM01000032">
    <property type="protein sequence ID" value="OSC23212.1"/>
    <property type="molecule type" value="Genomic_DNA"/>
</dbReference>
<comment type="caution">
    <text evidence="7">The sequence shown here is derived from an EMBL/GenBank/DDBJ whole genome shotgun (WGS) entry which is preliminary data.</text>
</comment>
<keyword evidence="2 6" id="KW-0812">Transmembrane</keyword>
<accession>A0A1X2KNG5</accession>
<evidence type="ECO:0008006" key="9">
    <source>
        <dbReference type="Google" id="ProtNLM"/>
    </source>
</evidence>
<protein>
    <recommendedName>
        <fullName evidence="9">VIT family protein</fullName>
    </recommendedName>
</protein>
<feature type="transmembrane region" description="Helical" evidence="6">
    <location>
        <begin position="220"/>
        <end position="241"/>
    </location>
</feature>
<evidence type="ECO:0000313" key="8">
    <source>
        <dbReference type="Proteomes" id="UP000242320"/>
    </source>
</evidence>
<comment type="subcellular location">
    <subcellularLocation>
        <location evidence="1">Endomembrane system</location>
        <topology evidence="1">Multi-pass membrane protein</topology>
    </subcellularLocation>
</comment>
<keyword evidence="4 6" id="KW-0472">Membrane</keyword>
<evidence type="ECO:0000313" key="7">
    <source>
        <dbReference type="EMBL" id="OSC23212.1"/>
    </source>
</evidence>
<feature type="transmembrane region" description="Helical" evidence="6">
    <location>
        <begin position="186"/>
        <end position="208"/>
    </location>
</feature>
<dbReference type="GO" id="GO:0030026">
    <property type="term" value="P:intracellular manganese ion homeostasis"/>
    <property type="evidence" value="ECO:0007669"/>
    <property type="project" value="InterPro"/>
</dbReference>
<feature type="transmembrane region" description="Helical" evidence="6">
    <location>
        <begin position="163"/>
        <end position="180"/>
    </location>
</feature>
<keyword evidence="8" id="KW-1185">Reference proteome</keyword>
<dbReference type="GO" id="GO:0012505">
    <property type="term" value="C:endomembrane system"/>
    <property type="evidence" value="ECO:0007669"/>
    <property type="project" value="UniProtKB-SubCell"/>
</dbReference>
<dbReference type="AlphaFoldDB" id="A0A1X2KNG5"/>
<evidence type="ECO:0000256" key="4">
    <source>
        <dbReference type="ARBA" id="ARBA00023136"/>
    </source>
</evidence>
<proteinExistence type="predicted"/>
<evidence type="ECO:0000256" key="3">
    <source>
        <dbReference type="ARBA" id="ARBA00022989"/>
    </source>
</evidence>
<dbReference type="RefSeq" id="WP_085292303.1">
    <property type="nucleotide sequence ID" value="NZ_NCXM01000032.1"/>
</dbReference>
<dbReference type="CDD" id="cd02432">
    <property type="entry name" value="Nodulin-21_like_1"/>
    <property type="match status" value="1"/>
</dbReference>
<dbReference type="Pfam" id="PF01988">
    <property type="entry name" value="VIT1"/>
    <property type="match status" value="1"/>
</dbReference>
<dbReference type="OrthoDB" id="188924at2"/>